<name>S3E9I9_GLAL2</name>
<organism evidence="1 2">
    <name type="scientific">Glarea lozoyensis (strain ATCC 20868 / MF5171)</name>
    <dbReference type="NCBI Taxonomy" id="1116229"/>
    <lineage>
        <taxon>Eukaryota</taxon>
        <taxon>Fungi</taxon>
        <taxon>Dikarya</taxon>
        <taxon>Ascomycota</taxon>
        <taxon>Pezizomycotina</taxon>
        <taxon>Leotiomycetes</taxon>
        <taxon>Helotiales</taxon>
        <taxon>Helotiaceae</taxon>
        <taxon>Glarea</taxon>
    </lineage>
</organism>
<reference evidence="1 2" key="1">
    <citation type="journal article" date="2013" name="BMC Genomics">
        <title>Genomics-driven discovery of the pneumocandin biosynthetic gene cluster in the fungus Glarea lozoyensis.</title>
        <authorList>
            <person name="Chen L."/>
            <person name="Yue Q."/>
            <person name="Zhang X."/>
            <person name="Xiang M."/>
            <person name="Wang C."/>
            <person name="Li S."/>
            <person name="Che Y."/>
            <person name="Ortiz-Lopez F.J."/>
            <person name="Bills G.F."/>
            <person name="Liu X."/>
            <person name="An Z."/>
        </authorList>
    </citation>
    <scope>NUCLEOTIDE SEQUENCE [LARGE SCALE GENOMIC DNA]</scope>
    <source>
        <strain evidence="2">ATCC 20868 / MF5171</strain>
    </source>
</reference>
<dbReference type="RefSeq" id="XP_008077960.1">
    <property type="nucleotide sequence ID" value="XM_008079769.1"/>
</dbReference>
<dbReference type="HOGENOM" id="CLU_1796650_0_0_1"/>
<dbReference type="GeneID" id="19469714"/>
<protein>
    <submittedName>
        <fullName evidence="1">Uncharacterized protein</fullName>
    </submittedName>
</protein>
<sequence>MLGSPSFQNFCIEQLRYDCWEEVAIRNTLWPTPDQARDIYWITSPKSTKYEDMKYEGERKHNQLRRFVASVIAVIHPLGRFQEDDKLYHDWMKVVEEVLDIGDDIFRASNESWIDVKPWHRGLFNVEDTPIRQRWKDMVEGNKR</sequence>
<proteinExistence type="predicted"/>
<dbReference type="KEGG" id="glz:GLAREA_10668"/>
<accession>S3E9I9</accession>
<gene>
    <name evidence="1" type="ORF">GLAREA_10668</name>
</gene>
<evidence type="ECO:0000313" key="2">
    <source>
        <dbReference type="Proteomes" id="UP000016922"/>
    </source>
</evidence>
<keyword evidence="2" id="KW-1185">Reference proteome</keyword>
<dbReference type="AlphaFoldDB" id="S3E9I9"/>
<evidence type="ECO:0000313" key="1">
    <source>
        <dbReference type="EMBL" id="EPE34973.1"/>
    </source>
</evidence>
<dbReference type="Proteomes" id="UP000016922">
    <property type="component" value="Unassembled WGS sequence"/>
</dbReference>
<dbReference type="EMBL" id="KE145355">
    <property type="protein sequence ID" value="EPE34973.1"/>
    <property type="molecule type" value="Genomic_DNA"/>
</dbReference>